<dbReference type="PANTHER" id="PTHR22966:SF61">
    <property type="entry name" value="2-AMINOETHANETHIOL DIOXYGENASE"/>
    <property type="match status" value="1"/>
</dbReference>
<dbReference type="CTD" id="84890"/>
<dbReference type="OMA" id="KVSVRCF"/>
<dbReference type="Gene3D" id="2.60.120.10">
    <property type="entry name" value="Jelly Rolls"/>
    <property type="match status" value="1"/>
</dbReference>
<evidence type="ECO:0000256" key="3">
    <source>
        <dbReference type="ARBA" id="ARBA00023004"/>
    </source>
</evidence>
<organism evidence="5 6">
    <name type="scientific">Acanthaster planci</name>
    <name type="common">Crown-of-thorns starfish</name>
    <dbReference type="NCBI Taxonomy" id="133434"/>
    <lineage>
        <taxon>Eukaryota</taxon>
        <taxon>Metazoa</taxon>
        <taxon>Echinodermata</taxon>
        <taxon>Eleutherozoa</taxon>
        <taxon>Asterozoa</taxon>
        <taxon>Asteroidea</taxon>
        <taxon>Valvatacea</taxon>
        <taxon>Valvatida</taxon>
        <taxon>Acanthasteridae</taxon>
        <taxon>Acanthaster</taxon>
    </lineage>
</organism>
<evidence type="ECO:0000313" key="5">
    <source>
        <dbReference type="Proteomes" id="UP000694845"/>
    </source>
</evidence>
<gene>
    <name evidence="6" type="primary">LOC110977046</name>
</gene>
<evidence type="ECO:0000313" key="6">
    <source>
        <dbReference type="RefSeq" id="XP_022086511.1"/>
    </source>
</evidence>
<name>A0A8B7Y3Q6_ACAPL</name>
<sequence length="263" mass="29111">MANHSAIQKLSKQALETFKTVHGDKSVFLDKLNSLRTSMNRIRATDLGIEPAAAANRVEPSPAAPVGYMFVAENPVVSMGVFVVERGCRLPLHDHRDMHGVLKVLFGTIRVRSYDLLTEEQRKTTDLPDVLTTNSESDSVNSSTDPDSPLALQQSTLARTLLPVRPRGEVELTPDSEPCILTPLEANVHSIESVGGRAAFLDILSPPYDPELGRDCVYYKETRFTDSKENVGDVSWLRKIPQPSSFWCCQEEYLGPTVDLDSL</sequence>
<dbReference type="GO" id="GO:0005739">
    <property type="term" value="C:mitochondrion"/>
    <property type="evidence" value="ECO:0007669"/>
    <property type="project" value="TreeGrafter"/>
</dbReference>
<dbReference type="OrthoDB" id="271433at2759"/>
<dbReference type="Proteomes" id="UP000694845">
    <property type="component" value="Unplaced"/>
</dbReference>
<dbReference type="GO" id="GO:0046872">
    <property type="term" value="F:metal ion binding"/>
    <property type="evidence" value="ECO:0007669"/>
    <property type="project" value="UniProtKB-KW"/>
</dbReference>
<dbReference type="RefSeq" id="XP_022086511.1">
    <property type="nucleotide sequence ID" value="XM_022230819.1"/>
</dbReference>
<dbReference type="KEGG" id="aplc:110977046"/>
<accession>A0A8B7Y3Q6</accession>
<dbReference type="InterPro" id="IPR014710">
    <property type="entry name" value="RmlC-like_jellyroll"/>
</dbReference>
<feature type="region of interest" description="Disordered" evidence="4">
    <location>
        <begin position="127"/>
        <end position="150"/>
    </location>
</feature>
<keyword evidence="2" id="KW-0560">Oxidoreductase</keyword>
<dbReference type="InterPro" id="IPR012864">
    <property type="entry name" value="PCO/ADO"/>
</dbReference>
<dbReference type="SUPFAM" id="SSF51182">
    <property type="entry name" value="RmlC-like cupins"/>
    <property type="match status" value="1"/>
</dbReference>
<dbReference type="GO" id="GO:0016702">
    <property type="term" value="F:oxidoreductase activity, acting on single donors with incorporation of molecular oxygen, incorporation of two atoms of oxygen"/>
    <property type="evidence" value="ECO:0007669"/>
    <property type="project" value="InterPro"/>
</dbReference>
<dbReference type="Pfam" id="PF07847">
    <property type="entry name" value="PCO_ADO"/>
    <property type="match status" value="1"/>
</dbReference>
<keyword evidence="5" id="KW-1185">Reference proteome</keyword>
<keyword evidence="3" id="KW-0408">Iron</keyword>
<dbReference type="PANTHER" id="PTHR22966">
    <property type="entry name" value="2-AMINOETHANETHIOL DIOXYGENASE"/>
    <property type="match status" value="1"/>
</dbReference>
<reference evidence="6" key="1">
    <citation type="submission" date="2025-08" db="UniProtKB">
        <authorList>
            <consortium name="RefSeq"/>
        </authorList>
    </citation>
    <scope>IDENTIFICATION</scope>
</reference>
<dbReference type="InterPro" id="IPR011051">
    <property type="entry name" value="RmlC_Cupin_sf"/>
</dbReference>
<feature type="compositionally biased region" description="Polar residues" evidence="4">
    <location>
        <begin position="131"/>
        <end position="150"/>
    </location>
</feature>
<dbReference type="CDD" id="cd20289">
    <property type="entry name" value="cupin_ADO"/>
    <property type="match status" value="1"/>
</dbReference>
<evidence type="ECO:0000256" key="4">
    <source>
        <dbReference type="SAM" id="MobiDB-lite"/>
    </source>
</evidence>
<evidence type="ECO:0000256" key="1">
    <source>
        <dbReference type="ARBA" id="ARBA00022723"/>
    </source>
</evidence>
<dbReference type="GeneID" id="110977046"/>
<dbReference type="AlphaFoldDB" id="A0A8B7Y3Q6"/>
<proteinExistence type="predicted"/>
<keyword evidence="1" id="KW-0479">Metal-binding</keyword>
<evidence type="ECO:0000256" key="2">
    <source>
        <dbReference type="ARBA" id="ARBA00023002"/>
    </source>
</evidence>
<protein>
    <submittedName>
        <fullName evidence="6">2-aminoethanethiol dioxygenase-like</fullName>
    </submittedName>
</protein>